<dbReference type="Gene3D" id="1.10.20.10">
    <property type="entry name" value="Histone, subunit A"/>
    <property type="match status" value="1"/>
</dbReference>
<feature type="domain" description="RNase H type-1" evidence="7">
    <location>
        <begin position="2"/>
        <end position="79"/>
    </location>
</feature>
<evidence type="ECO:0000256" key="3">
    <source>
        <dbReference type="ARBA" id="ARBA00023163"/>
    </source>
</evidence>
<sequence>VEAMAARECAVMAVERGFSNYVIKSDSLHIVTALRTTTTDRSEIGLIVKDTKSLLVLLTGEVTTHIRRTANMVADRLARLGRNIGADLTWFEEPPDFIIDMAWSEGDAGALYLRQGPCSCLRSSGYGYLLARRPSPLSSLLPPFPKWLCLGTTVVATSSPVNSSLATSGARGSATPPTPTSLPSSTHLQPGKLSWTLNLGLTSISNSALELFSSTRPASPSSSAPIPIPLLLPLPLPLPLRSLFPSLIPTLHPDDVYFTLENSSQDGVQVQQRDPSVSSKIQSKAAFGVGSRYGESEIDNKPSRFKNDELPETWYNQFMERYRISKPYRLSSADRESEKRTPEEMSAYLKLLERHKKRRLAFKEDQYMGYGNPILENVSHMNPNSVLDGSNSVDSEISFFPETMFTFNCVPDSALPPLNREEDNQKVECYGVLDMLPQIMTRSPVMLERLGIRPEYLSMEQGGILHRGKNGSGGNRKCLSKEQAAQLSQTVIARMLTSIGFESATEVPIDVFSQMLSCHISKLGGSLKVLTDSYRKQCSAIELLKMFLQTIGYSNFGPLMEQVKDGSRNFQQTQQQIHGIQSQLQPQHQNPIRLPQQMSRQMLPQMQQVALSKNVPFQQQQPLERMRRRQPSTPRAGMDMDKDRPMVQVKIEAPSELPMDGNAFYGLNNRNLQMQFRQQIPAMSNLTMPNVHPQSGNQFRQMASLQIPQMQAQNAGVLRAPPVKVEGFQELMGGDASSKHDSDENRLTSPLSK</sequence>
<dbReference type="InterPro" id="IPR036397">
    <property type="entry name" value="RNaseH_sf"/>
</dbReference>
<dbReference type="PANTHER" id="PTHR37604:SF1">
    <property type="entry name" value="TRANSCRIPTION INITIATION FACTOR TFIID SUBUNIT"/>
    <property type="match status" value="1"/>
</dbReference>
<dbReference type="InterPro" id="IPR044730">
    <property type="entry name" value="RNase_H-like_dom_plant"/>
</dbReference>
<dbReference type="EMBL" id="AP019302">
    <property type="protein sequence ID" value="BBH05814.1"/>
    <property type="molecule type" value="Genomic_DNA"/>
</dbReference>
<dbReference type="PANTHER" id="PTHR37604">
    <property type="entry name" value="TRANSCRIPTION INITIATION FACTOR TFIID SUBUNIT"/>
    <property type="match status" value="1"/>
</dbReference>
<dbReference type="Gene3D" id="3.30.420.10">
    <property type="entry name" value="Ribonuclease H-like superfamily/Ribonuclease H"/>
    <property type="match status" value="1"/>
</dbReference>
<keyword evidence="3" id="KW-0804">Transcription</keyword>
<gene>
    <name evidence="8" type="ORF">Prudu_017310</name>
</gene>
<dbReference type="InterPro" id="IPR002156">
    <property type="entry name" value="RNaseH_domain"/>
</dbReference>
<dbReference type="CDD" id="cd06222">
    <property type="entry name" value="RNase_H_like"/>
    <property type="match status" value="1"/>
</dbReference>
<dbReference type="Pfam" id="PF07524">
    <property type="entry name" value="Bromo_TP"/>
    <property type="match status" value="1"/>
</dbReference>
<comment type="subcellular location">
    <subcellularLocation>
        <location evidence="1">Nucleus</location>
    </subcellularLocation>
</comment>
<keyword evidence="4" id="KW-0539">Nucleus</keyword>
<dbReference type="GO" id="GO:0004523">
    <property type="term" value="F:RNA-DNA hybrid ribonuclease activity"/>
    <property type="evidence" value="ECO:0007669"/>
    <property type="project" value="InterPro"/>
</dbReference>
<evidence type="ECO:0000256" key="4">
    <source>
        <dbReference type="ARBA" id="ARBA00023242"/>
    </source>
</evidence>
<feature type="region of interest" description="Disordered" evidence="5">
    <location>
        <begin position="618"/>
        <end position="640"/>
    </location>
</feature>
<feature type="region of interest" description="Disordered" evidence="5">
    <location>
        <begin position="729"/>
        <end position="753"/>
    </location>
</feature>
<feature type="domain" description="Bromodomain associated" evidence="6">
    <location>
        <begin position="482"/>
        <end position="554"/>
    </location>
</feature>
<feature type="region of interest" description="Disordered" evidence="5">
    <location>
        <begin position="165"/>
        <end position="188"/>
    </location>
</feature>
<evidence type="ECO:0000256" key="1">
    <source>
        <dbReference type="ARBA" id="ARBA00004123"/>
    </source>
</evidence>
<dbReference type="InterPro" id="IPR006565">
    <property type="entry name" value="BTP"/>
</dbReference>
<name>A0A4Y1RND1_PRUDU</name>
<evidence type="ECO:0000259" key="7">
    <source>
        <dbReference type="Pfam" id="PF13456"/>
    </source>
</evidence>
<evidence type="ECO:0000259" key="6">
    <source>
        <dbReference type="Pfam" id="PF07524"/>
    </source>
</evidence>
<dbReference type="GO" id="GO:0046982">
    <property type="term" value="F:protein heterodimerization activity"/>
    <property type="evidence" value="ECO:0007669"/>
    <property type="project" value="InterPro"/>
</dbReference>
<dbReference type="Pfam" id="PF13456">
    <property type="entry name" value="RVT_3"/>
    <property type="match status" value="1"/>
</dbReference>
<dbReference type="GO" id="GO:0005634">
    <property type="term" value="C:nucleus"/>
    <property type="evidence" value="ECO:0007669"/>
    <property type="project" value="UniProtKB-SubCell"/>
</dbReference>
<protein>
    <submittedName>
        <fullName evidence="8">Uncharacterized protein</fullName>
    </submittedName>
</protein>
<keyword evidence="2" id="KW-0805">Transcription regulation</keyword>
<feature type="compositionally biased region" description="Basic and acidic residues" evidence="5">
    <location>
        <begin position="737"/>
        <end position="746"/>
    </location>
</feature>
<feature type="non-terminal residue" evidence="8">
    <location>
        <position position="1"/>
    </location>
</feature>
<dbReference type="InterPro" id="IPR009072">
    <property type="entry name" value="Histone-fold"/>
</dbReference>
<reference evidence="8" key="1">
    <citation type="journal article" date="2019" name="Science">
        <title>Mutation of a bHLH transcription factor allowed almond domestication.</title>
        <authorList>
            <person name="Sanchez-Perez R."/>
            <person name="Pavan S."/>
            <person name="Mazzeo R."/>
            <person name="Moldovan C."/>
            <person name="Aiese Cigliano R."/>
            <person name="Del Cueto J."/>
            <person name="Ricciardi F."/>
            <person name="Lotti C."/>
            <person name="Ricciardi L."/>
            <person name="Dicenta F."/>
            <person name="Lopez-Marques R.L."/>
            <person name="Lindberg Moller B."/>
        </authorList>
    </citation>
    <scope>NUCLEOTIDE SEQUENCE</scope>
</reference>
<evidence type="ECO:0000256" key="5">
    <source>
        <dbReference type="SAM" id="MobiDB-lite"/>
    </source>
</evidence>
<organism evidence="8">
    <name type="scientific">Prunus dulcis</name>
    <name type="common">Almond</name>
    <name type="synonym">Amygdalus dulcis</name>
    <dbReference type="NCBI Taxonomy" id="3755"/>
    <lineage>
        <taxon>Eukaryota</taxon>
        <taxon>Viridiplantae</taxon>
        <taxon>Streptophyta</taxon>
        <taxon>Embryophyta</taxon>
        <taxon>Tracheophyta</taxon>
        <taxon>Spermatophyta</taxon>
        <taxon>Magnoliopsida</taxon>
        <taxon>eudicotyledons</taxon>
        <taxon>Gunneridae</taxon>
        <taxon>Pentapetalae</taxon>
        <taxon>rosids</taxon>
        <taxon>fabids</taxon>
        <taxon>Rosales</taxon>
        <taxon>Rosaceae</taxon>
        <taxon>Amygdaloideae</taxon>
        <taxon>Amygdaleae</taxon>
        <taxon>Prunus</taxon>
    </lineage>
</organism>
<evidence type="ECO:0000313" key="8">
    <source>
        <dbReference type="EMBL" id="BBH05814.1"/>
    </source>
</evidence>
<proteinExistence type="predicted"/>
<dbReference type="GO" id="GO:0003676">
    <property type="term" value="F:nucleic acid binding"/>
    <property type="evidence" value="ECO:0007669"/>
    <property type="project" value="InterPro"/>
</dbReference>
<evidence type="ECO:0000256" key="2">
    <source>
        <dbReference type="ARBA" id="ARBA00023015"/>
    </source>
</evidence>
<dbReference type="AlphaFoldDB" id="A0A4Y1RND1"/>
<accession>A0A4Y1RND1</accession>